<dbReference type="InterPro" id="IPR041525">
    <property type="entry name" value="N/Namide_PRibTrfase"/>
</dbReference>
<keyword evidence="11" id="KW-0808">Transferase</keyword>
<proteinExistence type="inferred from homology"/>
<evidence type="ECO:0000256" key="8">
    <source>
        <dbReference type="RuleBase" id="RU003838"/>
    </source>
</evidence>
<comment type="pathway">
    <text evidence="1 7 8">Cofactor biosynthesis; NAD(+) biosynthesis; nicotinate D-ribonucleotide from nicotinate: step 1/1.</text>
</comment>
<evidence type="ECO:0000256" key="1">
    <source>
        <dbReference type="ARBA" id="ARBA00004952"/>
    </source>
</evidence>
<gene>
    <name evidence="7 11" type="primary">pncB</name>
    <name evidence="11" type="ORF">D9V69_01795</name>
</gene>
<dbReference type="GO" id="GO:0005829">
    <property type="term" value="C:cytosol"/>
    <property type="evidence" value="ECO:0007669"/>
    <property type="project" value="TreeGrafter"/>
</dbReference>
<keyword evidence="4 7" id="KW-0597">Phosphoprotein</keyword>
<dbReference type="InterPro" id="IPR007229">
    <property type="entry name" value="Nic_PRibTrfase-Fam"/>
</dbReference>
<dbReference type="PANTHER" id="PTHR11098:SF1">
    <property type="entry name" value="NICOTINATE PHOSPHORIBOSYLTRANSFERASE"/>
    <property type="match status" value="1"/>
</dbReference>
<dbReference type="UniPathway" id="UPA00253">
    <property type="reaction ID" value="UER00457"/>
</dbReference>
<keyword evidence="6 7" id="KW-0662">Pyridine nucleotide biosynthesis</keyword>
<dbReference type="EMBL" id="CP034873">
    <property type="protein sequence ID" value="QCI21655.1"/>
    <property type="molecule type" value="Genomic_DNA"/>
</dbReference>
<keyword evidence="11" id="KW-0328">Glycosyltransferase</keyword>
<dbReference type="InterPro" id="IPR036068">
    <property type="entry name" value="Nicotinate_pribotase-like_C"/>
</dbReference>
<evidence type="ECO:0000313" key="12">
    <source>
        <dbReference type="Proteomes" id="UP000298773"/>
    </source>
</evidence>
<comment type="function">
    <text evidence="7 8">Catalyzes the synthesis of beta-nicotinate D-ribonucleotide from nicotinate and 5-phospho-D-ribose 1-phosphate at the expense of ATP.</text>
</comment>
<dbReference type="HAMAP" id="MF_00570">
    <property type="entry name" value="NAPRTase"/>
    <property type="match status" value="1"/>
</dbReference>
<evidence type="ECO:0000313" key="11">
    <source>
        <dbReference type="EMBL" id="QCI21655.1"/>
    </source>
</evidence>
<feature type="domain" description="Nicotinate phosphoribosyltransferase N-terminal" evidence="10">
    <location>
        <begin position="13"/>
        <end position="130"/>
    </location>
</feature>
<dbReference type="GO" id="GO:0016757">
    <property type="term" value="F:glycosyltransferase activity"/>
    <property type="evidence" value="ECO:0007669"/>
    <property type="project" value="UniProtKB-KW"/>
</dbReference>
<sequence>MKQYNYPILKTLLDTDVYKFYMQQAVFYHYKNVDVVADFICRGDNFLGCYSGVLSEQIKMMRHLYLNDEEYIYMKSFSFFKQEYLSWLKSFRYDVSQVTINNYQGQLKIRISGSWKEVILWEVPILALISEIFHANCSPEITTTSAIKHLHVKLKNFFNATKSIDLSHLKIVDFGTRRRFSYQVQYSVIQTLKKEFPFLVGSSNYHISRMLNLSPIGTQAHEWFQAHQQISADLKNSQILALQIWLCQYKNDLNIALTDSINMNSFLRDFNFYFTSSYKGIRHDSGDPVTWGEKAIKHYENLGIDPRTKVLLFSDNLNFQKIISLYQKFNRRTNVIFGIGTQLTCDIPYVKPLNIVIKLVKCNGKPVAKLSDSPGKTFCLSKKFLEKLCKEFNIPFKKYKDTKIDKECSIYQ</sequence>
<reference evidence="11 12" key="2">
    <citation type="submission" date="2019-05" db="EMBL/GenBank/DDBJ databases">
        <title>Genome evolution of the obligate endosymbiont Buchnera aphidicola.</title>
        <authorList>
            <person name="Moran N.A."/>
        </authorList>
    </citation>
    <scope>NUCLEOTIDE SEQUENCE [LARGE SCALE GENOMIC DNA]</scope>
    <source>
        <strain evidence="11 12">Hta</strain>
    </source>
</reference>
<dbReference type="NCBIfam" id="TIGR01514">
    <property type="entry name" value="NAPRTase"/>
    <property type="match status" value="1"/>
</dbReference>
<reference evidence="11 12" key="1">
    <citation type="submission" date="2018-12" db="EMBL/GenBank/DDBJ databases">
        <authorList>
            <person name="Chong R.A."/>
        </authorList>
    </citation>
    <scope>NUCLEOTIDE SEQUENCE [LARGE SCALE GENOMIC DNA]</scope>
    <source>
        <strain evidence="11 12">Hta</strain>
    </source>
</reference>
<evidence type="ECO:0000259" key="10">
    <source>
        <dbReference type="Pfam" id="PF17767"/>
    </source>
</evidence>
<evidence type="ECO:0000256" key="3">
    <source>
        <dbReference type="ARBA" id="ARBA00013236"/>
    </source>
</evidence>
<dbReference type="GO" id="GO:0034355">
    <property type="term" value="P:NAD+ biosynthetic process via the salvage pathway"/>
    <property type="evidence" value="ECO:0007669"/>
    <property type="project" value="TreeGrafter"/>
</dbReference>
<evidence type="ECO:0000256" key="7">
    <source>
        <dbReference type="HAMAP-Rule" id="MF_00570"/>
    </source>
</evidence>
<dbReference type="SUPFAM" id="SSF51690">
    <property type="entry name" value="Nicotinate/Quinolinate PRTase C-terminal domain-like"/>
    <property type="match status" value="1"/>
</dbReference>
<dbReference type="Pfam" id="PF17767">
    <property type="entry name" value="NAPRTase_N"/>
    <property type="match status" value="1"/>
</dbReference>
<evidence type="ECO:0000256" key="5">
    <source>
        <dbReference type="ARBA" id="ARBA00022598"/>
    </source>
</evidence>
<accession>A0A4D6YB25</accession>
<comment type="catalytic activity">
    <reaction evidence="7 8">
        <text>5-phospho-alpha-D-ribose 1-diphosphate + nicotinate + ATP + H2O = nicotinate beta-D-ribonucleotide + ADP + phosphate + diphosphate</text>
        <dbReference type="Rhea" id="RHEA:36163"/>
        <dbReference type="ChEBI" id="CHEBI:15377"/>
        <dbReference type="ChEBI" id="CHEBI:30616"/>
        <dbReference type="ChEBI" id="CHEBI:32544"/>
        <dbReference type="ChEBI" id="CHEBI:33019"/>
        <dbReference type="ChEBI" id="CHEBI:43474"/>
        <dbReference type="ChEBI" id="CHEBI:57502"/>
        <dbReference type="ChEBI" id="CHEBI:58017"/>
        <dbReference type="ChEBI" id="CHEBI:456216"/>
        <dbReference type="EC" id="6.3.4.21"/>
    </reaction>
</comment>
<dbReference type="InterPro" id="IPR040727">
    <property type="entry name" value="NAPRTase_N"/>
</dbReference>
<dbReference type="Proteomes" id="UP000298773">
    <property type="component" value="Chromosome"/>
</dbReference>
<evidence type="ECO:0000256" key="2">
    <source>
        <dbReference type="ARBA" id="ARBA00010897"/>
    </source>
</evidence>
<dbReference type="PANTHER" id="PTHR11098">
    <property type="entry name" value="NICOTINATE PHOSPHORIBOSYLTRANSFERASE"/>
    <property type="match status" value="1"/>
</dbReference>
<comment type="PTM">
    <text evidence="7 8">Transiently phosphorylated on a His residue during the reaction cycle. Phosphorylation strongly increases the affinity for substrates and increases the rate of nicotinate D-ribonucleotide production. Dephosphorylation regenerates the low-affinity form of the enzyme, leading to product release.</text>
</comment>
<comment type="similarity">
    <text evidence="2 7 8">Belongs to the NAPRTase family.</text>
</comment>
<name>A0A4D6YB25_9GAMM</name>
<dbReference type="OrthoDB" id="9771406at2"/>
<dbReference type="Pfam" id="PF04095">
    <property type="entry name" value="NAPRTase"/>
    <property type="match status" value="1"/>
</dbReference>
<dbReference type="InterPro" id="IPR006406">
    <property type="entry name" value="Nic_PRibTrfase"/>
</dbReference>
<dbReference type="GO" id="GO:0004516">
    <property type="term" value="F:nicotinate phosphoribosyltransferase activity"/>
    <property type="evidence" value="ECO:0007669"/>
    <property type="project" value="UniProtKB-UniRule"/>
</dbReference>
<dbReference type="NCBIfam" id="NF003704">
    <property type="entry name" value="PRK05321.1"/>
    <property type="match status" value="1"/>
</dbReference>
<organism evidence="11 12">
    <name type="scientific">Buchnera aphidicola</name>
    <name type="common">Hyadaphis tataricae</name>
    <dbReference type="NCBI Taxonomy" id="1241859"/>
    <lineage>
        <taxon>Bacteria</taxon>
        <taxon>Pseudomonadati</taxon>
        <taxon>Pseudomonadota</taxon>
        <taxon>Gammaproteobacteria</taxon>
        <taxon>Enterobacterales</taxon>
        <taxon>Erwiniaceae</taxon>
        <taxon>Buchnera</taxon>
    </lineage>
</organism>
<dbReference type="RefSeq" id="WP_158356625.1">
    <property type="nucleotide sequence ID" value="NZ_CP034873.1"/>
</dbReference>
<feature type="modified residue" description="Phosphohistidine; by autocatalysis" evidence="7">
    <location>
        <position position="221"/>
    </location>
</feature>
<evidence type="ECO:0000256" key="4">
    <source>
        <dbReference type="ARBA" id="ARBA00022553"/>
    </source>
</evidence>
<dbReference type="CDD" id="cd01401">
    <property type="entry name" value="PncB_like"/>
    <property type="match status" value="1"/>
</dbReference>
<dbReference type="SUPFAM" id="SSF54675">
    <property type="entry name" value="Nicotinate/Quinolinate PRTase N-terminal domain-like"/>
    <property type="match status" value="1"/>
</dbReference>
<dbReference type="Gene3D" id="3.20.140.10">
    <property type="entry name" value="nicotinate phosphoribosyltransferase"/>
    <property type="match status" value="1"/>
</dbReference>
<keyword evidence="5 7" id="KW-0436">Ligase</keyword>
<dbReference type="EC" id="6.3.4.21" evidence="3 7"/>
<protein>
    <recommendedName>
        <fullName evidence="3 7">Nicotinate phosphoribosyltransferase</fullName>
        <shortName evidence="7">NAPRTase</shortName>
        <ecNumber evidence="3 7">6.3.4.21</ecNumber>
    </recommendedName>
</protein>
<evidence type="ECO:0000259" key="9">
    <source>
        <dbReference type="Pfam" id="PF04095"/>
    </source>
</evidence>
<feature type="domain" description="Nicotinate/nicotinamide phosphoribosyltransferase" evidence="9">
    <location>
        <begin position="170"/>
        <end position="395"/>
    </location>
</feature>
<dbReference type="PIRSF" id="PIRSF000484">
    <property type="entry name" value="NAPRT"/>
    <property type="match status" value="1"/>
</dbReference>
<dbReference type="AlphaFoldDB" id="A0A4D6YB25"/>
<evidence type="ECO:0000256" key="6">
    <source>
        <dbReference type="ARBA" id="ARBA00022642"/>
    </source>
</evidence>